<organism evidence="2 3">
    <name type="scientific">Paenibacillus sabuli</name>
    <dbReference type="NCBI Taxonomy" id="2772509"/>
    <lineage>
        <taxon>Bacteria</taxon>
        <taxon>Bacillati</taxon>
        <taxon>Bacillota</taxon>
        <taxon>Bacilli</taxon>
        <taxon>Bacillales</taxon>
        <taxon>Paenibacillaceae</taxon>
        <taxon>Paenibacillus</taxon>
    </lineage>
</organism>
<sequence>MAEEKTVCPWCDTEIIWDEEIGPEDYCPHCENELKGYRSLSLDMEESEDSEGKASVEEYQEDQEDLLYPISDLAEGPEDEGFRHTNRRGLVQEEAVSRLLEPQEEMPECPSCRELMLETGRQLHGPGTGYVPREIGEGSSMPAEFTVVWYVCPACFDLQQRMTLKDRIKLLGKLSEGDAEQN</sequence>
<reference evidence="2" key="1">
    <citation type="submission" date="2020-09" db="EMBL/GenBank/DDBJ databases">
        <title>A novel bacterium of genus Paenibacillus, isolated from South China Sea.</title>
        <authorList>
            <person name="Huang H."/>
            <person name="Mo K."/>
            <person name="Hu Y."/>
        </authorList>
    </citation>
    <scope>NUCLEOTIDE SEQUENCE</scope>
    <source>
        <strain evidence="2">IB182496</strain>
    </source>
</reference>
<evidence type="ECO:0000256" key="1">
    <source>
        <dbReference type="SAM" id="MobiDB-lite"/>
    </source>
</evidence>
<dbReference type="AlphaFoldDB" id="A0A927GV70"/>
<dbReference type="RefSeq" id="WP_190921546.1">
    <property type="nucleotide sequence ID" value="NZ_JACXIZ010000067.1"/>
</dbReference>
<keyword evidence="3" id="KW-1185">Reference proteome</keyword>
<name>A0A927GV70_9BACL</name>
<evidence type="ECO:0000313" key="3">
    <source>
        <dbReference type="Proteomes" id="UP000621560"/>
    </source>
</evidence>
<feature type="region of interest" description="Disordered" evidence="1">
    <location>
        <begin position="42"/>
        <end position="62"/>
    </location>
</feature>
<dbReference type="EMBL" id="JACXIZ010000067">
    <property type="protein sequence ID" value="MBD2848447.1"/>
    <property type="molecule type" value="Genomic_DNA"/>
</dbReference>
<dbReference type="Proteomes" id="UP000621560">
    <property type="component" value="Unassembled WGS sequence"/>
</dbReference>
<comment type="caution">
    <text evidence="2">The sequence shown here is derived from an EMBL/GenBank/DDBJ whole genome shotgun (WGS) entry which is preliminary data.</text>
</comment>
<accession>A0A927GV70</accession>
<evidence type="ECO:0000313" key="2">
    <source>
        <dbReference type="EMBL" id="MBD2848447.1"/>
    </source>
</evidence>
<gene>
    <name evidence="2" type="ORF">IDH44_24965</name>
</gene>
<protein>
    <submittedName>
        <fullName evidence="2">Uncharacterized protein</fullName>
    </submittedName>
</protein>
<proteinExistence type="predicted"/>